<name>A0AA39C570_9HYME</name>
<dbReference type="Proteomes" id="UP001168990">
    <property type="component" value="Unassembled WGS sequence"/>
</dbReference>
<dbReference type="CDD" id="cd14733">
    <property type="entry name" value="BACK"/>
    <property type="match status" value="1"/>
</dbReference>
<dbReference type="EMBL" id="JAQQBS010001425">
    <property type="protein sequence ID" value="KAK0157655.1"/>
    <property type="molecule type" value="Genomic_DNA"/>
</dbReference>
<accession>A0AA39C570</accession>
<dbReference type="AlphaFoldDB" id="A0AA39C570"/>
<dbReference type="InterPro" id="IPR000210">
    <property type="entry name" value="BTB/POZ_dom"/>
</dbReference>
<reference evidence="2" key="1">
    <citation type="journal article" date="2023" name="bioRxiv">
        <title>Scaffold-level genome assemblies of two parasitoid biocontrol wasps reveal the parthenogenesis mechanism and an associated novel virus.</title>
        <authorList>
            <person name="Inwood S."/>
            <person name="Skelly J."/>
            <person name="Guhlin J."/>
            <person name="Harrop T."/>
            <person name="Goldson S."/>
            <person name="Dearden P."/>
        </authorList>
    </citation>
    <scope>NUCLEOTIDE SEQUENCE</scope>
    <source>
        <strain evidence="2">Irish</strain>
        <tissue evidence="2">Whole body</tissue>
    </source>
</reference>
<keyword evidence="3" id="KW-1185">Reference proteome</keyword>
<dbReference type="InterPro" id="IPR011333">
    <property type="entry name" value="SKP1/BTB/POZ_sf"/>
</dbReference>
<dbReference type="SUPFAM" id="SSF54695">
    <property type="entry name" value="POZ domain"/>
    <property type="match status" value="1"/>
</dbReference>
<dbReference type="Gene3D" id="3.30.710.10">
    <property type="entry name" value="Potassium Channel Kv1.1, Chain A"/>
    <property type="match status" value="1"/>
</dbReference>
<sequence>MNSADSRIKRIKTGWKIVRFKTLAAYTMNLKLCHVIASSNIFSIRGHNKWYFQLISSPCPIAGNNEMAIEVKLFRVCNHPGKISKNVASIACGFMAQNGKIYSMKCVSHTFRTHTDSISCTDKHRISQLINDLNINNKNEHLRVYCYIQSIGSTPSTPIIVDLTDSDSQTKNLLQHPSNRFVDLTFADVKFIIDDREINAHKDILMARSEVFAAMFSHDMKYLNNNEVIIDDICADTFEIMMRYIYNNYIHISNKDLIKLLYAADKYKIIDLKEKCAEKLWDNVDVENAIYVLMIADCYRLGALLKKTQDFVWDNLAEVKNSRGYCKMNKKSPRVSSLMCDIVIEKSRSADLLYH</sequence>
<dbReference type="Pfam" id="PF00651">
    <property type="entry name" value="BTB"/>
    <property type="match status" value="1"/>
</dbReference>
<protein>
    <recommendedName>
        <fullName evidence="1">BTB domain-containing protein</fullName>
    </recommendedName>
</protein>
<dbReference type="PANTHER" id="PTHR24413">
    <property type="entry name" value="SPECKLE-TYPE POZ PROTEIN"/>
    <property type="match status" value="1"/>
</dbReference>
<dbReference type="Gene3D" id="1.25.40.420">
    <property type="match status" value="1"/>
</dbReference>
<evidence type="ECO:0000313" key="3">
    <source>
        <dbReference type="Proteomes" id="UP001168990"/>
    </source>
</evidence>
<proteinExistence type="predicted"/>
<dbReference type="SMART" id="SM00225">
    <property type="entry name" value="BTB"/>
    <property type="match status" value="1"/>
</dbReference>
<gene>
    <name evidence="2" type="ORF">PV328_011366</name>
</gene>
<organism evidence="2 3">
    <name type="scientific">Microctonus aethiopoides</name>
    <dbReference type="NCBI Taxonomy" id="144406"/>
    <lineage>
        <taxon>Eukaryota</taxon>
        <taxon>Metazoa</taxon>
        <taxon>Ecdysozoa</taxon>
        <taxon>Arthropoda</taxon>
        <taxon>Hexapoda</taxon>
        <taxon>Insecta</taxon>
        <taxon>Pterygota</taxon>
        <taxon>Neoptera</taxon>
        <taxon>Endopterygota</taxon>
        <taxon>Hymenoptera</taxon>
        <taxon>Apocrita</taxon>
        <taxon>Ichneumonoidea</taxon>
        <taxon>Braconidae</taxon>
        <taxon>Euphorinae</taxon>
        <taxon>Microctonus</taxon>
    </lineage>
</organism>
<dbReference type="CDD" id="cd18186">
    <property type="entry name" value="BTB_POZ_ZBTB_KLHL-like"/>
    <property type="match status" value="1"/>
</dbReference>
<comment type="caution">
    <text evidence="2">The sequence shown here is derived from an EMBL/GenBank/DDBJ whole genome shotgun (WGS) entry which is preliminary data.</text>
</comment>
<evidence type="ECO:0000313" key="2">
    <source>
        <dbReference type="EMBL" id="KAK0157655.1"/>
    </source>
</evidence>
<evidence type="ECO:0000259" key="1">
    <source>
        <dbReference type="PROSITE" id="PS50097"/>
    </source>
</evidence>
<feature type="domain" description="BTB" evidence="1">
    <location>
        <begin position="187"/>
        <end position="254"/>
    </location>
</feature>
<reference evidence="2" key="2">
    <citation type="submission" date="2023-03" db="EMBL/GenBank/DDBJ databases">
        <authorList>
            <person name="Inwood S.N."/>
            <person name="Skelly J.G."/>
            <person name="Guhlin J."/>
            <person name="Harrop T.W.R."/>
            <person name="Goldson S.G."/>
            <person name="Dearden P.K."/>
        </authorList>
    </citation>
    <scope>NUCLEOTIDE SEQUENCE</scope>
    <source>
        <strain evidence="2">Irish</strain>
        <tissue evidence="2">Whole body</tissue>
    </source>
</reference>
<dbReference type="PROSITE" id="PS50097">
    <property type="entry name" value="BTB"/>
    <property type="match status" value="1"/>
</dbReference>